<keyword evidence="1" id="KW-0472">Membrane</keyword>
<dbReference type="EMBL" id="MU003789">
    <property type="protein sequence ID" value="KAF2721577.1"/>
    <property type="molecule type" value="Genomic_DNA"/>
</dbReference>
<evidence type="ECO:0000313" key="2">
    <source>
        <dbReference type="EMBL" id="KAF2721577.1"/>
    </source>
</evidence>
<reference evidence="2" key="1">
    <citation type="journal article" date="2020" name="Stud. Mycol.">
        <title>101 Dothideomycetes genomes: a test case for predicting lifestyles and emergence of pathogens.</title>
        <authorList>
            <person name="Haridas S."/>
            <person name="Albert R."/>
            <person name="Binder M."/>
            <person name="Bloem J."/>
            <person name="Labutti K."/>
            <person name="Salamov A."/>
            <person name="Andreopoulos B."/>
            <person name="Baker S."/>
            <person name="Barry K."/>
            <person name="Bills G."/>
            <person name="Bluhm B."/>
            <person name="Cannon C."/>
            <person name="Castanera R."/>
            <person name="Culley D."/>
            <person name="Daum C."/>
            <person name="Ezra D."/>
            <person name="Gonzalez J."/>
            <person name="Henrissat B."/>
            <person name="Kuo A."/>
            <person name="Liang C."/>
            <person name="Lipzen A."/>
            <person name="Lutzoni F."/>
            <person name="Magnuson J."/>
            <person name="Mondo S."/>
            <person name="Nolan M."/>
            <person name="Ohm R."/>
            <person name="Pangilinan J."/>
            <person name="Park H.-J."/>
            <person name="Ramirez L."/>
            <person name="Alfaro M."/>
            <person name="Sun H."/>
            <person name="Tritt A."/>
            <person name="Yoshinaga Y."/>
            <person name="Zwiers L.-H."/>
            <person name="Turgeon B."/>
            <person name="Goodwin S."/>
            <person name="Spatafora J."/>
            <person name="Crous P."/>
            <person name="Grigoriev I."/>
        </authorList>
    </citation>
    <scope>NUCLEOTIDE SEQUENCE</scope>
    <source>
        <strain evidence="2">CBS 116435</strain>
    </source>
</reference>
<keyword evidence="3" id="KW-1185">Reference proteome</keyword>
<proteinExistence type="predicted"/>
<keyword evidence="1" id="KW-1133">Transmembrane helix</keyword>
<sequence length="115" mass="12081">MKAYTIRSYKETATIKMAREAPRDGSSSLHKSLPRCGADIELNVLHGLENTREQGTKIKGTLAVFLASVGALCIMGFVLAYSARGAPGCDATDGVVCKAHRQSGNGRGSTVVLVA</sequence>
<accession>A0A9P4Q6M2</accession>
<gene>
    <name evidence="2" type="ORF">K431DRAFT_68737</name>
</gene>
<evidence type="ECO:0000256" key="1">
    <source>
        <dbReference type="SAM" id="Phobius"/>
    </source>
</evidence>
<keyword evidence="1" id="KW-0812">Transmembrane</keyword>
<name>A0A9P4Q6M2_9PEZI</name>
<evidence type="ECO:0000313" key="3">
    <source>
        <dbReference type="Proteomes" id="UP000799441"/>
    </source>
</evidence>
<comment type="caution">
    <text evidence="2">The sequence shown here is derived from an EMBL/GenBank/DDBJ whole genome shotgun (WGS) entry which is preliminary data.</text>
</comment>
<organism evidence="2 3">
    <name type="scientific">Polychaeton citri CBS 116435</name>
    <dbReference type="NCBI Taxonomy" id="1314669"/>
    <lineage>
        <taxon>Eukaryota</taxon>
        <taxon>Fungi</taxon>
        <taxon>Dikarya</taxon>
        <taxon>Ascomycota</taxon>
        <taxon>Pezizomycotina</taxon>
        <taxon>Dothideomycetes</taxon>
        <taxon>Dothideomycetidae</taxon>
        <taxon>Capnodiales</taxon>
        <taxon>Capnodiaceae</taxon>
        <taxon>Polychaeton</taxon>
    </lineage>
</organism>
<feature type="transmembrane region" description="Helical" evidence="1">
    <location>
        <begin position="62"/>
        <end position="83"/>
    </location>
</feature>
<protein>
    <submittedName>
        <fullName evidence="2">Uncharacterized protein</fullName>
    </submittedName>
</protein>
<dbReference type="AlphaFoldDB" id="A0A9P4Q6M2"/>
<dbReference type="Proteomes" id="UP000799441">
    <property type="component" value="Unassembled WGS sequence"/>
</dbReference>